<feature type="non-terminal residue" evidence="1">
    <location>
        <position position="53"/>
    </location>
</feature>
<gene>
    <name evidence="1" type="ORF">MKW98_031213</name>
</gene>
<feature type="non-terminal residue" evidence="1">
    <location>
        <position position="1"/>
    </location>
</feature>
<keyword evidence="2" id="KW-1185">Reference proteome</keyword>
<sequence>LSDINDGRAALLEDRNLPLSTINLGSPSVASQILKLFLMDASFLVENRLTLRA</sequence>
<reference evidence="1" key="1">
    <citation type="submission" date="2022-04" db="EMBL/GenBank/DDBJ databases">
        <title>A functionally conserved STORR gene fusion in Papaver species that diverged 16.8 million years ago.</title>
        <authorList>
            <person name="Catania T."/>
        </authorList>
    </citation>
    <scope>NUCLEOTIDE SEQUENCE</scope>
    <source>
        <strain evidence="1">S-188037</strain>
    </source>
</reference>
<organism evidence="1 2">
    <name type="scientific">Papaver atlanticum</name>
    <dbReference type="NCBI Taxonomy" id="357466"/>
    <lineage>
        <taxon>Eukaryota</taxon>
        <taxon>Viridiplantae</taxon>
        <taxon>Streptophyta</taxon>
        <taxon>Embryophyta</taxon>
        <taxon>Tracheophyta</taxon>
        <taxon>Spermatophyta</taxon>
        <taxon>Magnoliopsida</taxon>
        <taxon>Ranunculales</taxon>
        <taxon>Papaveraceae</taxon>
        <taxon>Papaveroideae</taxon>
        <taxon>Papaver</taxon>
    </lineage>
</organism>
<name>A0AAD4RZ76_9MAGN</name>
<evidence type="ECO:0000313" key="1">
    <source>
        <dbReference type="EMBL" id="KAI3847831.1"/>
    </source>
</evidence>
<accession>A0AAD4RZ76</accession>
<dbReference type="Proteomes" id="UP001202328">
    <property type="component" value="Unassembled WGS sequence"/>
</dbReference>
<dbReference type="EMBL" id="JAJJMB010016335">
    <property type="protein sequence ID" value="KAI3847831.1"/>
    <property type="molecule type" value="Genomic_DNA"/>
</dbReference>
<evidence type="ECO:0000313" key="2">
    <source>
        <dbReference type="Proteomes" id="UP001202328"/>
    </source>
</evidence>
<dbReference type="AlphaFoldDB" id="A0AAD4RZ76"/>
<comment type="caution">
    <text evidence="1">The sequence shown here is derived from an EMBL/GenBank/DDBJ whole genome shotgun (WGS) entry which is preliminary data.</text>
</comment>
<protein>
    <submittedName>
        <fullName evidence="1">Uncharacterized protein</fullName>
    </submittedName>
</protein>
<proteinExistence type="predicted"/>